<protein>
    <recommendedName>
        <fullName evidence="4">G-protein coupled receptors family 1 profile domain-containing protein</fullName>
    </recommendedName>
</protein>
<accession>A0A0D2NK49</accession>
<feature type="non-terminal residue" evidence="2">
    <location>
        <position position="1"/>
    </location>
</feature>
<keyword evidence="3" id="KW-1185">Reference proteome</keyword>
<dbReference type="AlphaFoldDB" id="A0A0D2NK49"/>
<name>A0A0D2NK49_HYPSF</name>
<feature type="non-terminal residue" evidence="2">
    <location>
        <position position="284"/>
    </location>
</feature>
<dbReference type="OrthoDB" id="3038990at2759"/>
<keyword evidence="1" id="KW-0812">Transmembrane</keyword>
<dbReference type="EMBL" id="KN817579">
    <property type="protein sequence ID" value="KJA19259.1"/>
    <property type="molecule type" value="Genomic_DNA"/>
</dbReference>
<gene>
    <name evidence="2" type="ORF">HYPSUDRAFT_125576</name>
</gene>
<dbReference type="STRING" id="945553.A0A0D2NK49"/>
<dbReference type="Proteomes" id="UP000054270">
    <property type="component" value="Unassembled WGS sequence"/>
</dbReference>
<feature type="transmembrane region" description="Helical" evidence="1">
    <location>
        <begin position="20"/>
        <end position="39"/>
    </location>
</feature>
<evidence type="ECO:0008006" key="4">
    <source>
        <dbReference type="Google" id="ProtNLM"/>
    </source>
</evidence>
<feature type="transmembrane region" description="Helical" evidence="1">
    <location>
        <begin position="99"/>
        <end position="116"/>
    </location>
</feature>
<reference evidence="3" key="1">
    <citation type="submission" date="2014-04" db="EMBL/GenBank/DDBJ databases">
        <title>Evolutionary Origins and Diversification of the Mycorrhizal Mutualists.</title>
        <authorList>
            <consortium name="DOE Joint Genome Institute"/>
            <consortium name="Mycorrhizal Genomics Consortium"/>
            <person name="Kohler A."/>
            <person name="Kuo A."/>
            <person name="Nagy L.G."/>
            <person name="Floudas D."/>
            <person name="Copeland A."/>
            <person name="Barry K.W."/>
            <person name="Cichocki N."/>
            <person name="Veneault-Fourrey C."/>
            <person name="LaButti K."/>
            <person name="Lindquist E.A."/>
            <person name="Lipzen A."/>
            <person name="Lundell T."/>
            <person name="Morin E."/>
            <person name="Murat C."/>
            <person name="Riley R."/>
            <person name="Ohm R."/>
            <person name="Sun H."/>
            <person name="Tunlid A."/>
            <person name="Henrissat B."/>
            <person name="Grigoriev I.V."/>
            <person name="Hibbett D.S."/>
            <person name="Martin F."/>
        </authorList>
    </citation>
    <scope>NUCLEOTIDE SEQUENCE [LARGE SCALE GENOMIC DNA]</scope>
    <source>
        <strain evidence="3">FD-334 SS-4</strain>
    </source>
</reference>
<evidence type="ECO:0000256" key="1">
    <source>
        <dbReference type="SAM" id="Phobius"/>
    </source>
</evidence>
<feature type="transmembrane region" description="Helical" evidence="1">
    <location>
        <begin position="171"/>
        <end position="192"/>
    </location>
</feature>
<feature type="transmembrane region" description="Helical" evidence="1">
    <location>
        <begin position="59"/>
        <end position="79"/>
    </location>
</feature>
<feature type="transmembrane region" description="Helical" evidence="1">
    <location>
        <begin position="128"/>
        <end position="151"/>
    </location>
</feature>
<keyword evidence="1" id="KW-1133">Transmembrane helix</keyword>
<feature type="transmembrane region" description="Helical" evidence="1">
    <location>
        <begin position="230"/>
        <end position="248"/>
    </location>
</feature>
<proteinExistence type="predicted"/>
<feature type="transmembrane region" description="Helical" evidence="1">
    <location>
        <begin position="254"/>
        <end position="275"/>
    </location>
</feature>
<keyword evidence="1" id="KW-0472">Membrane</keyword>
<evidence type="ECO:0000313" key="2">
    <source>
        <dbReference type="EMBL" id="KJA19259.1"/>
    </source>
</evidence>
<evidence type="ECO:0000313" key="3">
    <source>
        <dbReference type="Proteomes" id="UP000054270"/>
    </source>
</evidence>
<sequence>PLALLPNPFTPMAFLPPDIAVQFTISTYVAIAITAVQIWDTLGHVIDDYRLVRRNKIHLAMAVYFISRVATLTYMLGFTVMNTAPIGNCGQSTNKVIDWFYPISVSCSELLLLLHVRAVYTDKKRVVYFFYAMWISAVGSSSTPVIAAFTVAPYLNIGRTKYCIGTMIPKYVGASAIIPLVNDTLLFLALAWRLQQSAYVENQEDRDLKAVVTGKHLTRLSRALFQNGQAYFLSTVVINITTVSLLYVNSVPAAYRVIMGFPCIVIMNIMASRIYRNVNSGVFR</sequence>
<organism evidence="2 3">
    <name type="scientific">Hypholoma sublateritium (strain FD-334 SS-4)</name>
    <dbReference type="NCBI Taxonomy" id="945553"/>
    <lineage>
        <taxon>Eukaryota</taxon>
        <taxon>Fungi</taxon>
        <taxon>Dikarya</taxon>
        <taxon>Basidiomycota</taxon>
        <taxon>Agaricomycotina</taxon>
        <taxon>Agaricomycetes</taxon>
        <taxon>Agaricomycetidae</taxon>
        <taxon>Agaricales</taxon>
        <taxon>Agaricineae</taxon>
        <taxon>Strophariaceae</taxon>
        <taxon>Hypholoma</taxon>
    </lineage>
</organism>